<proteinExistence type="predicted"/>
<dbReference type="InterPro" id="IPR027396">
    <property type="entry name" value="DsrEFH-like"/>
</dbReference>
<evidence type="ECO:0000313" key="3">
    <source>
        <dbReference type="Proteomes" id="UP000008922"/>
    </source>
</evidence>
<dbReference type="STRING" id="926569.ANT_27620"/>
<gene>
    <name evidence="2" type="ordered locus">ANT_27620</name>
</gene>
<organism evidence="2 3">
    <name type="scientific">Anaerolinea thermophila (strain DSM 14523 / JCM 11388 / NBRC 100420 / UNI-1)</name>
    <dbReference type="NCBI Taxonomy" id="926569"/>
    <lineage>
        <taxon>Bacteria</taxon>
        <taxon>Bacillati</taxon>
        <taxon>Chloroflexota</taxon>
        <taxon>Anaerolineae</taxon>
        <taxon>Anaerolineales</taxon>
        <taxon>Anaerolineaceae</taxon>
        <taxon>Anaerolinea</taxon>
    </lineage>
</organism>
<feature type="transmembrane region" description="Helical" evidence="1">
    <location>
        <begin position="21"/>
        <end position="46"/>
    </location>
</feature>
<dbReference type="SUPFAM" id="SSF75169">
    <property type="entry name" value="DsrEFH-like"/>
    <property type="match status" value="1"/>
</dbReference>
<keyword evidence="1" id="KW-0812">Transmembrane</keyword>
<keyword evidence="1" id="KW-0472">Membrane</keyword>
<protein>
    <recommendedName>
        <fullName evidence="4">Peroxiredoxin family protein</fullName>
    </recommendedName>
</protein>
<dbReference type="Proteomes" id="UP000008922">
    <property type="component" value="Chromosome"/>
</dbReference>
<dbReference type="HOGENOM" id="CLU_094970_1_0_0"/>
<name>E8N145_ANATU</name>
<dbReference type="KEGG" id="atm:ANT_27620"/>
<sequence length="168" mass="18317">MSMAEETRKIAFICSKGDLDMAYPALVMGWAALGNGIDVTIFFTFWGLDLINKHRVDHLELAPVANTSMKMSMMGIPGNLGIPNLVGVLPGMTALTTKLMKDKMKALGVPPVREYLEMLVDGGAKLYACKMSVDMMGLKKEDFIDGVEDIVTAGDFMDMTEGAQIIFI</sequence>
<keyword evidence="1" id="KW-1133">Transmembrane helix</keyword>
<dbReference type="PANTHER" id="PTHR34655">
    <property type="entry name" value="CONSERVED WITHIN P. AEROPHILUM"/>
    <property type="match status" value="1"/>
</dbReference>
<dbReference type="eggNOG" id="COG2210">
    <property type="taxonomic scope" value="Bacteria"/>
</dbReference>
<dbReference type="AlphaFoldDB" id="E8N145"/>
<dbReference type="InterPro" id="IPR032836">
    <property type="entry name" value="DsrE2-like"/>
</dbReference>
<keyword evidence="3" id="KW-1185">Reference proteome</keyword>
<accession>E8N145</accession>
<evidence type="ECO:0000256" key="1">
    <source>
        <dbReference type="SAM" id="Phobius"/>
    </source>
</evidence>
<dbReference type="Pfam" id="PF13686">
    <property type="entry name" value="DrsE_2"/>
    <property type="match status" value="1"/>
</dbReference>
<dbReference type="EMBL" id="AP012029">
    <property type="protein sequence ID" value="BAJ64788.1"/>
    <property type="molecule type" value="Genomic_DNA"/>
</dbReference>
<feature type="transmembrane region" description="Helical" evidence="1">
    <location>
        <begin position="76"/>
        <end position="95"/>
    </location>
</feature>
<dbReference type="InParanoid" id="E8N145"/>
<reference evidence="2 3" key="1">
    <citation type="submission" date="2010-12" db="EMBL/GenBank/DDBJ databases">
        <title>Whole genome sequence of Anaerolinea thermophila UNI-1.</title>
        <authorList>
            <person name="Narita-Yamada S."/>
            <person name="Kishi E."/>
            <person name="Watanabe Y."/>
            <person name="Takasaki K."/>
            <person name="Ankai A."/>
            <person name="Oguchi A."/>
            <person name="Fukui S."/>
            <person name="Takahashi M."/>
            <person name="Yashiro I."/>
            <person name="Hosoyama A."/>
            <person name="Sekiguchi Y."/>
            <person name="Hanada S."/>
            <person name="Fujita N."/>
        </authorList>
    </citation>
    <scope>NUCLEOTIDE SEQUENCE [LARGE SCALE GENOMIC DNA]</scope>
    <source>
        <strain evidence="3">DSM 14523 / JCM 11388 / NBRC 100420 / UNI-1</strain>
    </source>
</reference>
<evidence type="ECO:0008006" key="4">
    <source>
        <dbReference type="Google" id="ProtNLM"/>
    </source>
</evidence>
<dbReference type="PANTHER" id="PTHR34655:SF2">
    <property type="entry name" value="PEROXIREDOXIN FAMILY PROTEIN"/>
    <property type="match status" value="1"/>
</dbReference>
<dbReference type="Gene3D" id="3.40.1260.10">
    <property type="entry name" value="DsrEFH-like"/>
    <property type="match status" value="1"/>
</dbReference>
<dbReference type="FunCoup" id="E8N145">
    <property type="interactions" value="15"/>
</dbReference>
<evidence type="ECO:0000313" key="2">
    <source>
        <dbReference type="EMBL" id="BAJ64788.1"/>
    </source>
</evidence>